<keyword evidence="1" id="KW-0812">Transmembrane</keyword>
<keyword evidence="1" id="KW-0472">Membrane</keyword>
<gene>
    <name evidence="2" type="ORF">AMECASPLE_028677</name>
</gene>
<sequence length="166" mass="18514">SEQKNSNEVVMKCSVSKFIYCRHIVEWQYEAKEGISEMETFPDSCSATVSFPASHLRQDSKFYDSLKCKVTERDTRKEHCISPRGSGNDATTQSTTIKRTFQSTTTTSAMSKSTLATTSVKSTPLTYKNPPTQDDQSLRYGAFAKVLAALILGVIAIIKWKKTKGH</sequence>
<reference evidence="2 3" key="1">
    <citation type="submission" date="2021-06" db="EMBL/GenBank/DDBJ databases">
        <authorList>
            <person name="Palmer J.M."/>
        </authorList>
    </citation>
    <scope>NUCLEOTIDE SEQUENCE [LARGE SCALE GENOMIC DNA]</scope>
    <source>
        <strain evidence="2 3">AS_MEX2019</strain>
        <tissue evidence="2">Muscle</tissue>
    </source>
</reference>
<keyword evidence="3" id="KW-1185">Reference proteome</keyword>
<evidence type="ECO:0000256" key="1">
    <source>
        <dbReference type="SAM" id="Phobius"/>
    </source>
</evidence>
<organism evidence="2 3">
    <name type="scientific">Ameca splendens</name>
    <dbReference type="NCBI Taxonomy" id="208324"/>
    <lineage>
        <taxon>Eukaryota</taxon>
        <taxon>Metazoa</taxon>
        <taxon>Chordata</taxon>
        <taxon>Craniata</taxon>
        <taxon>Vertebrata</taxon>
        <taxon>Euteleostomi</taxon>
        <taxon>Actinopterygii</taxon>
        <taxon>Neopterygii</taxon>
        <taxon>Teleostei</taxon>
        <taxon>Neoteleostei</taxon>
        <taxon>Acanthomorphata</taxon>
        <taxon>Ovalentaria</taxon>
        <taxon>Atherinomorphae</taxon>
        <taxon>Cyprinodontiformes</taxon>
        <taxon>Goodeidae</taxon>
        <taxon>Ameca</taxon>
    </lineage>
</organism>
<comment type="caution">
    <text evidence="2">The sequence shown here is derived from an EMBL/GenBank/DDBJ whole genome shotgun (WGS) entry which is preliminary data.</text>
</comment>
<dbReference type="EMBL" id="JAHRIP010003188">
    <property type="protein sequence ID" value="MEQ2281287.1"/>
    <property type="molecule type" value="Genomic_DNA"/>
</dbReference>
<keyword evidence="1" id="KW-1133">Transmembrane helix</keyword>
<dbReference type="Proteomes" id="UP001469553">
    <property type="component" value="Unassembled WGS sequence"/>
</dbReference>
<accession>A0ABV0XIL8</accession>
<evidence type="ECO:0000313" key="3">
    <source>
        <dbReference type="Proteomes" id="UP001469553"/>
    </source>
</evidence>
<name>A0ABV0XIL8_9TELE</name>
<protein>
    <submittedName>
        <fullName evidence="2">Uncharacterized protein</fullName>
    </submittedName>
</protein>
<feature type="transmembrane region" description="Helical" evidence="1">
    <location>
        <begin position="138"/>
        <end position="158"/>
    </location>
</feature>
<evidence type="ECO:0000313" key="2">
    <source>
        <dbReference type="EMBL" id="MEQ2281287.1"/>
    </source>
</evidence>
<feature type="non-terminal residue" evidence="2">
    <location>
        <position position="1"/>
    </location>
</feature>
<proteinExistence type="predicted"/>